<proteinExistence type="predicted"/>
<evidence type="ECO:0000313" key="2">
    <source>
        <dbReference type="EMBL" id="CCE33088.1"/>
    </source>
</evidence>
<comment type="caution">
    <text evidence="2">The sequence shown here is derived from an EMBL/GenBank/DDBJ whole genome shotgun (WGS) entry which is preliminary data.</text>
</comment>
<gene>
    <name evidence="2" type="ORF">CPUR_07011</name>
</gene>
<name>M1WEV5_CLAP2</name>
<accession>M1WEV5</accession>
<dbReference type="VEuPathDB" id="FungiDB:CPUR_07011"/>
<organism evidence="2 3">
    <name type="scientific">Claviceps purpurea (strain 20.1)</name>
    <name type="common">Ergot fungus</name>
    <name type="synonym">Sphacelia segetum</name>
    <dbReference type="NCBI Taxonomy" id="1111077"/>
    <lineage>
        <taxon>Eukaryota</taxon>
        <taxon>Fungi</taxon>
        <taxon>Dikarya</taxon>
        <taxon>Ascomycota</taxon>
        <taxon>Pezizomycotina</taxon>
        <taxon>Sordariomycetes</taxon>
        <taxon>Hypocreomycetidae</taxon>
        <taxon>Hypocreales</taxon>
        <taxon>Clavicipitaceae</taxon>
        <taxon>Claviceps</taxon>
    </lineage>
</organism>
<sequence length="241" mass="25923">MFYLQEHNPRQPDMSPGLGLRARDPIPPRGSASSATSPRCSSHASLGEEDDDAPVVLDRCRFWAVDEGCRQRMVRRKVAVGPGPGVFLPFLGVVDGAGLYGDEALHRIIEALRPDVGLALFGDVAQEADLGDHHVRVLSAEEAVIHIDVIGEGIDEYEGVASAFRRQMGLLHSLVTRRDVDVGQSLIVGGTLASDRAEANKVPRLEFPGADVVDVLDGHAGKFSMVVDLEMSEPIDGGVRE</sequence>
<feature type="compositionally biased region" description="Low complexity" evidence="1">
    <location>
        <begin position="31"/>
        <end position="45"/>
    </location>
</feature>
<dbReference type="AlphaFoldDB" id="M1WEV5"/>
<reference evidence="2 3" key="1">
    <citation type="journal article" date="2013" name="PLoS Genet.">
        <title>Plant-symbiotic fungi as chemical engineers: Multi-genome analysis of the Clavicipitaceae reveals dynamics of alkaloid loci.</title>
        <authorList>
            <person name="Schardl C.L."/>
            <person name="Young C.A."/>
            <person name="Hesse U."/>
            <person name="Amyotte S.G."/>
            <person name="Andreeva K."/>
            <person name="Calie P.J."/>
            <person name="Fleetwood D.J."/>
            <person name="Haws D.C."/>
            <person name="Moore N."/>
            <person name="Oeser B."/>
            <person name="Panaccione D.G."/>
            <person name="Schweri K.K."/>
            <person name="Voisey C.R."/>
            <person name="Farman M.L."/>
            <person name="Jaromczyk J.W."/>
            <person name="Roe B.A."/>
            <person name="O'Sullivan D.M."/>
            <person name="Scott B."/>
            <person name="Tudzynski P."/>
            <person name="An Z."/>
            <person name="Arnaoudova E.G."/>
            <person name="Bullock C.T."/>
            <person name="Charlton N.D."/>
            <person name="Chen L."/>
            <person name="Cox M."/>
            <person name="Dinkins R.D."/>
            <person name="Florea S."/>
            <person name="Glenn A.E."/>
            <person name="Gordon A."/>
            <person name="Gueldener U."/>
            <person name="Harris D.R."/>
            <person name="Hollin W."/>
            <person name="Jaromczyk J."/>
            <person name="Johnson R.D."/>
            <person name="Khan A.K."/>
            <person name="Leistner E."/>
            <person name="Leuchtmann A."/>
            <person name="Li C."/>
            <person name="Liu J."/>
            <person name="Liu J."/>
            <person name="Liu M."/>
            <person name="Mace W."/>
            <person name="Machado C."/>
            <person name="Nagabhyru P."/>
            <person name="Pan J."/>
            <person name="Schmid J."/>
            <person name="Sugawara K."/>
            <person name="Steiner U."/>
            <person name="Takach J.E."/>
            <person name="Tanaka E."/>
            <person name="Webb J.S."/>
            <person name="Wilson E.V."/>
            <person name="Wiseman J.L."/>
            <person name="Yoshida R."/>
            <person name="Zeng Z."/>
        </authorList>
    </citation>
    <scope>NUCLEOTIDE SEQUENCE [LARGE SCALE GENOMIC DNA]</scope>
    <source>
        <strain evidence="2 3">20.1</strain>
    </source>
</reference>
<dbReference type="Proteomes" id="UP000016801">
    <property type="component" value="Unassembled WGS sequence"/>
</dbReference>
<protein>
    <submittedName>
        <fullName evidence="2">Uncharacterized protein</fullName>
    </submittedName>
</protein>
<dbReference type="EMBL" id="CAGA01000051">
    <property type="protein sequence ID" value="CCE33088.1"/>
    <property type="molecule type" value="Genomic_DNA"/>
</dbReference>
<evidence type="ECO:0000256" key="1">
    <source>
        <dbReference type="SAM" id="MobiDB-lite"/>
    </source>
</evidence>
<keyword evidence="3" id="KW-1185">Reference proteome</keyword>
<evidence type="ECO:0000313" key="3">
    <source>
        <dbReference type="Proteomes" id="UP000016801"/>
    </source>
</evidence>
<feature type="region of interest" description="Disordered" evidence="1">
    <location>
        <begin position="1"/>
        <end position="48"/>
    </location>
</feature>
<dbReference type="HOGENOM" id="CLU_1151693_0_0_1"/>